<comment type="caution">
    <text evidence="1">The sequence shown here is derived from an EMBL/GenBank/DDBJ whole genome shotgun (WGS) entry which is preliminary data.</text>
</comment>
<dbReference type="RefSeq" id="WP_150873179.1">
    <property type="nucleotide sequence ID" value="NZ_VWSE01000010.1"/>
</dbReference>
<dbReference type="AlphaFoldDB" id="A0A5N3QTI0"/>
<evidence type="ECO:0000313" key="1">
    <source>
        <dbReference type="EMBL" id="KAB0285478.1"/>
    </source>
</evidence>
<protein>
    <submittedName>
        <fullName evidence="1">Uncharacterized protein</fullName>
    </submittedName>
</protein>
<accession>A0A5N3QTI0</accession>
<dbReference type="EMBL" id="VWSE01000010">
    <property type="protein sequence ID" value="KAB0285478.1"/>
    <property type="molecule type" value="Genomic_DNA"/>
</dbReference>
<organism evidence="1 2">
    <name type="scientific">Vibrio fortis</name>
    <dbReference type="NCBI Taxonomy" id="212667"/>
    <lineage>
        <taxon>Bacteria</taxon>
        <taxon>Pseudomonadati</taxon>
        <taxon>Pseudomonadota</taxon>
        <taxon>Gammaproteobacteria</taxon>
        <taxon>Vibrionales</taxon>
        <taxon>Vibrionaceae</taxon>
        <taxon>Vibrio</taxon>
    </lineage>
</organism>
<proteinExistence type="predicted"/>
<gene>
    <name evidence="1" type="ORF">F2P58_23495</name>
</gene>
<sequence>MADNRAIRTFKTAQEKGTQWLTPDYYIEPLVSDADYAEADSLYESLKESLRGEGYYRDYTTYVESISSDSYCDVKYVLKNSKHEIVAYLGLWTKRATIRGFAQIPLVADYDPMATLMVKLWLFHHAPFDMVYYTMRYGYNKISPIDKYMGVVCLGRVNPHVSEDNAAHTFYFRTVKGGAVWLDG</sequence>
<dbReference type="Proteomes" id="UP000326789">
    <property type="component" value="Unassembled WGS sequence"/>
</dbReference>
<evidence type="ECO:0000313" key="2">
    <source>
        <dbReference type="Proteomes" id="UP000326789"/>
    </source>
</evidence>
<reference evidence="1 2" key="1">
    <citation type="submission" date="2019-09" db="EMBL/GenBank/DDBJ databases">
        <title>Whole genome sequence of Vibrio fortis.</title>
        <authorList>
            <person name="Das S.K."/>
        </authorList>
    </citation>
    <scope>NUCLEOTIDE SEQUENCE [LARGE SCALE GENOMIC DNA]</scope>
    <source>
        <strain evidence="1 2">AN60</strain>
    </source>
</reference>
<name>A0A5N3QTI0_9VIBR</name>